<keyword evidence="1" id="KW-0472">Membrane</keyword>
<accession>A0AAJ0I3W7</accession>
<comment type="caution">
    <text evidence="2">The sequence shown here is derived from an EMBL/GenBank/DDBJ whole genome shotgun (WGS) entry which is preliminary data.</text>
</comment>
<dbReference type="Proteomes" id="UP001285908">
    <property type="component" value="Unassembled WGS sequence"/>
</dbReference>
<gene>
    <name evidence="2" type="ORF">B0T23DRAFT_193116</name>
</gene>
<sequence length="155" mass="17376">MLHACGWRFWEAKRNTMKLRVHPDAMVPNNNPLPTHLYGRNCQLVHNQIRPRGHNFQNSFSLPHISRDSLFGLPFEVLIGFLGQFALVCAGCIHLQFGIVDISHMFMTNRPLHAICSCLSALGGRQLLMTLCWECVKATGLRTSKCGNIFAVGTS</sequence>
<keyword evidence="1" id="KW-1133">Transmembrane helix</keyword>
<keyword evidence="1" id="KW-0812">Transmembrane</keyword>
<organism evidence="2 3">
    <name type="scientific">Neurospora hispaniola</name>
    <dbReference type="NCBI Taxonomy" id="588809"/>
    <lineage>
        <taxon>Eukaryota</taxon>
        <taxon>Fungi</taxon>
        <taxon>Dikarya</taxon>
        <taxon>Ascomycota</taxon>
        <taxon>Pezizomycotina</taxon>
        <taxon>Sordariomycetes</taxon>
        <taxon>Sordariomycetidae</taxon>
        <taxon>Sordariales</taxon>
        <taxon>Sordariaceae</taxon>
        <taxon>Neurospora</taxon>
    </lineage>
</organism>
<feature type="transmembrane region" description="Helical" evidence="1">
    <location>
        <begin position="77"/>
        <end position="100"/>
    </location>
</feature>
<protein>
    <submittedName>
        <fullName evidence="2">Uncharacterized protein</fullName>
    </submittedName>
</protein>
<evidence type="ECO:0000313" key="2">
    <source>
        <dbReference type="EMBL" id="KAK3489101.1"/>
    </source>
</evidence>
<proteinExistence type="predicted"/>
<dbReference type="AlphaFoldDB" id="A0AAJ0I3W7"/>
<dbReference type="GeneID" id="87870870"/>
<reference evidence="2 3" key="1">
    <citation type="journal article" date="2023" name="Mol. Phylogenet. Evol.">
        <title>Genome-scale phylogeny and comparative genomics of the fungal order Sordariales.</title>
        <authorList>
            <person name="Hensen N."/>
            <person name="Bonometti L."/>
            <person name="Westerberg I."/>
            <person name="Brannstrom I.O."/>
            <person name="Guillou S."/>
            <person name="Cros-Aarteil S."/>
            <person name="Calhoun S."/>
            <person name="Haridas S."/>
            <person name="Kuo A."/>
            <person name="Mondo S."/>
            <person name="Pangilinan J."/>
            <person name="Riley R."/>
            <person name="LaButti K."/>
            <person name="Andreopoulos B."/>
            <person name="Lipzen A."/>
            <person name="Chen C."/>
            <person name="Yan M."/>
            <person name="Daum C."/>
            <person name="Ng V."/>
            <person name="Clum A."/>
            <person name="Steindorff A."/>
            <person name="Ohm R.A."/>
            <person name="Martin F."/>
            <person name="Silar P."/>
            <person name="Natvig D.O."/>
            <person name="Lalanne C."/>
            <person name="Gautier V."/>
            <person name="Ament-Velasquez S.L."/>
            <person name="Kruys A."/>
            <person name="Hutchinson M.I."/>
            <person name="Powell A.J."/>
            <person name="Barry K."/>
            <person name="Miller A.N."/>
            <person name="Grigoriev I.V."/>
            <person name="Debuchy R."/>
            <person name="Gladieux P."/>
            <person name="Hiltunen Thoren M."/>
            <person name="Johannesson H."/>
        </authorList>
    </citation>
    <scope>NUCLEOTIDE SEQUENCE [LARGE SCALE GENOMIC DNA]</scope>
    <source>
        <strain evidence="2 3">FGSC 10403</strain>
    </source>
</reference>
<dbReference type="RefSeq" id="XP_062690808.1">
    <property type="nucleotide sequence ID" value="XM_062833248.1"/>
</dbReference>
<keyword evidence="3" id="KW-1185">Reference proteome</keyword>
<dbReference type="EMBL" id="JAULSX010000006">
    <property type="protein sequence ID" value="KAK3489101.1"/>
    <property type="molecule type" value="Genomic_DNA"/>
</dbReference>
<name>A0AAJ0I3W7_9PEZI</name>
<evidence type="ECO:0000256" key="1">
    <source>
        <dbReference type="SAM" id="Phobius"/>
    </source>
</evidence>
<evidence type="ECO:0000313" key="3">
    <source>
        <dbReference type="Proteomes" id="UP001285908"/>
    </source>
</evidence>